<dbReference type="PIRSF" id="PIRSF006181">
    <property type="entry name" value="EbsC_YbaK"/>
    <property type="match status" value="1"/>
</dbReference>
<dbReference type="Proteomes" id="UP000264071">
    <property type="component" value="Unassembled WGS sequence"/>
</dbReference>
<dbReference type="EMBL" id="DPIY01000010">
    <property type="protein sequence ID" value="HCT58408.1"/>
    <property type="molecule type" value="Genomic_DNA"/>
</dbReference>
<accession>A0A3D4VCQ0</accession>
<dbReference type="EC" id="4.2.-.-" evidence="4"/>
<proteinExistence type="inferred from homology"/>
<comment type="caution">
    <text evidence="6">The sequence shown here is derived from an EMBL/GenBank/DDBJ whole genome shotgun (WGS) entry which is preliminary data.</text>
</comment>
<dbReference type="Pfam" id="PF04073">
    <property type="entry name" value="tRNA_edit"/>
    <property type="match status" value="1"/>
</dbReference>
<dbReference type="PANTHER" id="PTHR30411:SF0">
    <property type="entry name" value="CYS-TRNA(PRO)_CYS-TRNA(CYS) DEACYLASE YBAK"/>
    <property type="match status" value="1"/>
</dbReference>
<keyword evidence="3 4" id="KW-0456">Lyase</keyword>
<evidence type="ECO:0000259" key="5">
    <source>
        <dbReference type="Pfam" id="PF04073"/>
    </source>
</evidence>
<sequence>MAGRVTPAILLARKAKVSHEVLSYTHDPSAESYGKEAADVLGLDPRTVFKTLVVDVEGVGLCCAVVPVQGMLNLKAMADAVGGRKAKMAEQAAAERATGYIVGGISPLAQKKALPVVLDDSAPAYDRIHVSAGRRGLEIALAPADLLTLTKGILAPIGRE</sequence>
<dbReference type="Gene3D" id="3.90.960.10">
    <property type="entry name" value="YbaK/aminoacyl-tRNA synthetase-associated domain"/>
    <property type="match status" value="1"/>
</dbReference>
<dbReference type="NCBIfam" id="TIGR00011">
    <property type="entry name" value="YbaK_EbsC"/>
    <property type="match status" value="1"/>
</dbReference>
<evidence type="ECO:0000256" key="4">
    <source>
        <dbReference type="PIRNR" id="PIRNR006181"/>
    </source>
</evidence>
<dbReference type="InterPro" id="IPR007214">
    <property type="entry name" value="YbaK/aa-tRNA-synth-assoc-dom"/>
</dbReference>
<dbReference type="GO" id="GO:0002161">
    <property type="term" value="F:aminoacyl-tRNA deacylase activity"/>
    <property type="evidence" value="ECO:0007669"/>
    <property type="project" value="InterPro"/>
</dbReference>
<evidence type="ECO:0000256" key="2">
    <source>
        <dbReference type="ARBA" id="ARBA00022917"/>
    </source>
</evidence>
<dbReference type="GO" id="GO:0016829">
    <property type="term" value="F:lyase activity"/>
    <property type="evidence" value="ECO:0007669"/>
    <property type="project" value="UniProtKB-KW"/>
</dbReference>
<dbReference type="CDD" id="cd00002">
    <property type="entry name" value="YbaK_deacylase"/>
    <property type="match status" value="1"/>
</dbReference>
<evidence type="ECO:0000313" key="6">
    <source>
        <dbReference type="EMBL" id="HCT58408.1"/>
    </source>
</evidence>
<dbReference type="AlphaFoldDB" id="A0A3D4VCQ0"/>
<keyword evidence="2 4" id="KW-0648">Protein biosynthesis</keyword>
<reference evidence="6 7" key="1">
    <citation type="journal article" date="2018" name="Nat. Biotechnol.">
        <title>A standardized bacterial taxonomy based on genome phylogeny substantially revises the tree of life.</title>
        <authorList>
            <person name="Parks D.H."/>
            <person name="Chuvochina M."/>
            <person name="Waite D.W."/>
            <person name="Rinke C."/>
            <person name="Skarshewski A."/>
            <person name="Chaumeil P.A."/>
            <person name="Hugenholtz P."/>
        </authorList>
    </citation>
    <scope>NUCLEOTIDE SEQUENCE [LARGE SCALE GENOMIC DNA]</scope>
    <source>
        <strain evidence="6">UBA8844</strain>
    </source>
</reference>
<evidence type="ECO:0000256" key="1">
    <source>
        <dbReference type="ARBA" id="ARBA00009798"/>
    </source>
</evidence>
<feature type="domain" description="YbaK/aminoacyl-tRNA synthetase-associated" evidence="5">
    <location>
        <begin position="31"/>
        <end position="148"/>
    </location>
</feature>
<name>A0A3D4VCQ0_9BACT</name>
<evidence type="ECO:0000313" key="7">
    <source>
        <dbReference type="Proteomes" id="UP000264071"/>
    </source>
</evidence>
<dbReference type="GO" id="GO:0006412">
    <property type="term" value="P:translation"/>
    <property type="evidence" value="ECO:0007669"/>
    <property type="project" value="UniProtKB-KW"/>
</dbReference>
<dbReference type="PANTHER" id="PTHR30411">
    <property type="entry name" value="CYTOPLASMIC PROTEIN"/>
    <property type="match status" value="1"/>
</dbReference>
<dbReference type="InterPro" id="IPR004369">
    <property type="entry name" value="Prolyl-tRNA_editing_YbaK/EbsC"/>
</dbReference>
<evidence type="ECO:0000256" key="3">
    <source>
        <dbReference type="ARBA" id="ARBA00023239"/>
    </source>
</evidence>
<dbReference type="SUPFAM" id="SSF55826">
    <property type="entry name" value="YbaK/ProRS associated domain"/>
    <property type="match status" value="1"/>
</dbReference>
<protein>
    <recommendedName>
        <fullName evidence="4">Cys-tRNA(Pro)/Cys-tRNA(Cys) deacylase</fullName>
        <ecNumber evidence="4">4.2.-.-</ecNumber>
    </recommendedName>
</protein>
<comment type="similarity">
    <text evidence="1 4">Belongs to the prolyl-tRNA editing family. YbaK/EbsC subfamily.</text>
</comment>
<gene>
    <name evidence="6" type="primary">ybaK</name>
    <name evidence="6" type="ORF">DGD08_14485</name>
</gene>
<organism evidence="6 7">
    <name type="scientific">Gemmatimonas aurantiaca</name>
    <dbReference type="NCBI Taxonomy" id="173480"/>
    <lineage>
        <taxon>Bacteria</taxon>
        <taxon>Pseudomonadati</taxon>
        <taxon>Gemmatimonadota</taxon>
        <taxon>Gemmatimonadia</taxon>
        <taxon>Gemmatimonadales</taxon>
        <taxon>Gemmatimonadaceae</taxon>
        <taxon>Gemmatimonas</taxon>
    </lineage>
</organism>
<dbReference type="InterPro" id="IPR036754">
    <property type="entry name" value="YbaK/aa-tRNA-synt-asso_dom_sf"/>
</dbReference>